<dbReference type="InterPro" id="IPR036890">
    <property type="entry name" value="HATPase_C_sf"/>
</dbReference>
<dbReference type="Proteomes" id="UP000472971">
    <property type="component" value="Unassembled WGS sequence"/>
</dbReference>
<evidence type="ECO:0000256" key="7">
    <source>
        <dbReference type="ARBA" id="ARBA00022692"/>
    </source>
</evidence>
<evidence type="ECO:0000256" key="3">
    <source>
        <dbReference type="ARBA" id="ARBA00012438"/>
    </source>
</evidence>
<dbReference type="PRINTS" id="PR00344">
    <property type="entry name" value="BCTRLSENSOR"/>
</dbReference>
<sequence length="496" mass="56870">MKFFKQNIWIYLFVVLLPSLIVSSIYINYRVEEEFSIQKENTKWIASIHQRQWDQFISETITILEILSLMAESAVEDPDKIEPLLAKIHQKDPRYGGLYLLSQDGTVIAGSNSFLKNVNLSKKEYFQEVVKAKDTIISSEQEILENKQNVISLATPVLNSNRELSAVLIAHLRIDYMKIFMNTLTPNIKMLFVNTDNKVIFNLNIDDLPDLSKEWISVPIDRLPWNIKVQMTELNKQKIILDSSLFIIIILIIAHILFLLIKYVILKRQASREKAQIEAQKLELVGTLAASTAHEIRNPLTGIKGLVQLLNEKYNSQQDQFYFSVINKEIERINEIVSEFLILGRPTAQKTEKIDLRMILLELEPIILSEANLNNIHYEFIAPDFPLLINCTKNHMKQVILNISKNAFESMENEGSLIIHLSKEKKDCILKIVDTGIGIEEDKIDDIFKPFYTSKDYGTGLGLIVCNRIIQSFNGNIQIHSKKNKGTTVTITLPLA</sequence>
<dbReference type="InterPro" id="IPR003594">
    <property type="entry name" value="HATPase_dom"/>
</dbReference>
<dbReference type="GO" id="GO:0030435">
    <property type="term" value="P:sporulation resulting in formation of a cellular spore"/>
    <property type="evidence" value="ECO:0007669"/>
    <property type="project" value="UniProtKB-KW"/>
</dbReference>
<reference evidence="17 20" key="2">
    <citation type="submission" date="2020-07" db="EMBL/GenBank/DDBJ databases">
        <authorList>
            <person name="Feng H."/>
        </authorList>
    </citation>
    <scope>NUCLEOTIDE SEQUENCE [LARGE SCALE GENOMIC DNA]</scope>
    <source>
        <strain evidence="20">s-12</strain>
        <strain evidence="17">S-12</strain>
    </source>
</reference>
<keyword evidence="8" id="KW-0547">Nucleotide-binding</keyword>
<keyword evidence="12 15" id="KW-1133">Transmembrane helix</keyword>
<evidence type="ECO:0000256" key="6">
    <source>
        <dbReference type="ARBA" id="ARBA00022679"/>
    </source>
</evidence>
<dbReference type="AlphaFoldDB" id="A0A6B3W182"/>
<evidence type="ECO:0000256" key="11">
    <source>
        <dbReference type="ARBA" id="ARBA00022969"/>
    </source>
</evidence>
<keyword evidence="4" id="KW-1003">Cell membrane</keyword>
<evidence type="ECO:0000256" key="13">
    <source>
        <dbReference type="ARBA" id="ARBA00023012"/>
    </source>
</evidence>
<gene>
    <name evidence="18" type="ORF">G4D64_08945</name>
    <name evidence="17" type="ORF">H1Z61_09550</name>
</gene>
<dbReference type="Gene3D" id="3.30.450.20">
    <property type="entry name" value="PAS domain"/>
    <property type="match status" value="2"/>
</dbReference>
<comment type="catalytic activity">
    <reaction evidence="1">
        <text>ATP + protein L-histidine = ADP + protein N-phospho-L-histidine.</text>
        <dbReference type="EC" id="2.7.13.3"/>
    </reaction>
</comment>
<dbReference type="Pfam" id="PF00512">
    <property type="entry name" value="HisKA"/>
    <property type="match status" value="1"/>
</dbReference>
<organism evidence="18 19">
    <name type="scientific">Bacillus aquiflavi</name>
    <dbReference type="NCBI Taxonomy" id="2672567"/>
    <lineage>
        <taxon>Bacteria</taxon>
        <taxon>Bacillati</taxon>
        <taxon>Bacillota</taxon>
        <taxon>Bacilli</taxon>
        <taxon>Bacillales</taxon>
        <taxon>Bacillaceae</taxon>
        <taxon>Bacillus</taxon>
    </lineage>
</organism>
<dbReference type="GO" id="GO:0005524">
    <property type="term" value="F:ATP binding"/>
    <property type="evidence" value="ECO:0007669"/>
    <property type="project" value="UniProtKB-KW"/>
</dbReference>
<evidence type="ECO:0000256" key="5">
    <source>
        <dbReference type="ARBA" id="ARBA00022553"/>
    </source>
</evidence>
<feature type="transmembrane region" description="Helical" evidence="15">
    <location>
        <begin position="9"/>
        <end position="29"/>
    </location>
</feature>
<reference evidence="18 19" key="1">
    <citation type="submission" date="2020-02" db="EMBL/GenBank/DDBJ databases">
        <title>Bacillus aquiflavi sp. nov., isolated from yellow water of strong flavor Chinese baijiu in Yibin region of China.</title>
        <authorList>
            <person name="Xie J."/>
        </authorList>
    </citation>
    <scope>NUCLEOTIDE SEQUENCE [LARGE SCALE GENOMIC DNA]</scope>
    <source>
        <strain evidence="18 19">3H-10</strain>
    </source>
</reference>
<dbReference type="Pfam" id="PF02743">
    <property type="entry name" value="dCache_1"/>
    <property type="match status" value="1"/>
</dbReference>
<dbReference type="PROSITE" id="PS50109">
    <property type="entry name" value="HIS_KIN"/>
    <property type="match status" value="1"/>
</dbReference>
<dbReference type="FunFam" id="1.10.287.130:FF:000040">
    <property type="entry name" value="PAS domain-containing sensor histidine kinase"/>
    <property type="match status" value="1"/>
</dbReference>
<keyword evidence="10" id="KW-0067">ATP-binding</keyword>
<dbReference type="SUPFAM" id="SSF103190">
    <property type="entry name" value="Sensory domain-like"/>
    <property type="match status" value="1"/>
</dbReference>
<evidence type="ECO:0000313" key="18">
    <source>
        <dbReference type="EMBL" id="NEY81636.1"/>
    </source>
</evidence>
<dbReference type="InterPro" id="IPR005467">
    <property type="entry name" value="His_kinase_dom"/>
</dbReference>
<evidence type="ECO:0000256" key="14">
    <source>
        <dbReference type="ARBA" id="ARBA00023136"/>
    </source>
</evidence>
<keyword evidence="19" id="KW-1185">Reference proteome</keyword>
<dbReference type="InterPro" id="IPR033479">
    <property type="entry name" value="dCache_1"/>
</dbReference>
<dbReference type="Pfam" id="PF02518">
    <property type="entry name" value="HATPase_c"/>
    <property type="match status" value="1"/>
</dbReference>
<dbReference type="CDD" id="cd12914">
    <property type="entry name" value="PDC1_DGC_like"/>
    <property type="match status" value="1"/>
</dbReference>
<evidence type="ECO:0000313" key="17">
    <source>
        <dbReference type="EMBL" id="MBA4537380.1"/>
    </source>
</evidence>
<dbReference type="EMBL" id="JACEIO010000020">
    <property type="protein sequence ID" value="MBA4537380.1"/>
    <property type="molecule type" value="Genomic_DNA"/>
</dbReference>
<dbReference type="SMART" id="SM00387">
    <property type="entry name" value="HATPase_c"/>
    <property type="match status" value="1"/>
</dbReference>
<dbReference type="PANTHER" id="PTHR43065:SF10">
    <property type="entry name" value="PEROXIDE STRESS-ACTIVATED HISTIDINE KINASE MAK3"/>
    <property type="match status" value="1"/>
</dbReference>
<protein>
    <recommendedName>
        <fullName evidence="3">histidine kinase</fullName>
        <ecNumber evidence="3">2.7.13.3</ecNumber>
    </recommendedName>
</protein>
<dbReference type="EC" id="2.7.13.3" evidence="3"/>
<keyword evidence="7 15" id="KW-0812">Transmembrane</keyword>
<keyword evidence="6" id="KW-0808">Transferase</keyword>
<evidence type="ECO:0000256" key="9">
    <source>
        <dbReference type="ARBA" id="ARBA00022777"/>
    </source>
</evidence>
<proteinExistence type="predicted"/>
<keyword evidence="13" id="KW-0902">Two-component regulatory system</keyword>
<keyword evidence="9 18" id="KW-0418">Kinase</keyword>
<dbReference type="Proteomes" id="UP000570010">
    <property type="component" value="Unassembled WGS sequence"/>
</dbReference>
<dbReference type="RefSeq" id="WP_163242027.1">
    <property type="nucleotide sequence ID" value="NZ_JAAIWN010000018.1"/>
</dbReference>
<dbReference type="Gene3D" id="3.30.565.10">
    <property type="entry name" value="Histidine kinase-like ATPase, C-terminal domain"/>
    <property type="match status" value="1"/>
</dbReference>
<feature type="transmembrane region" description="Helical" evidence="15">
    <location>
        <begin position="245"/>
        <end position="265"/>
    </location>
</feature>
<comment type="subcellular location">
    <subcellularLocation>
        <location evidence="2">Cell membrane</location>
        <topology evidence="2">Multi-pass membrane protein</topology>
    </subcellularLocation>
</comment>
<keyword evidence="14 15" id="KW-0472">Membrane</keyword>
<dbReference type="SUPFAM" id="SSF55874">
    <property type="entry name" value="ATPase domain of HSP90 chaperone/DNA topoisomerase II/histidine kinase"/>
    <property type="match status" value="1"/>
</dbReference>
<evidence type="ECO:0000256" key="8">
    <source>
        <dbReference type="ARBA" id="ARBA00022741"/>
    </source>
</evidence>
<dbReference type="CDD" id="cd00082">
    <property type="entry name" value="HisKA"/>
    <property type="match status" value="1"/>
</dbReference>
<dbReference type="SUPFAM" id="SSF47384">
    <property type="entry name" value="Homodimeric domain of signal transducing histidine kinase"/>
    <property type="match status" value="1"/>
</dbReference>
<dbReference type="PANTHER" id="PTHR43065">
    <property type="entry name" value="SENSOR HISTIDINE KINASE"/>
    <property type="match status" value="1"/>
</dbReference>
<dbReference type="InterPro" id="IPR036097">
    <property type="entry name" value="HisK_dim/P_sf"/>
</dbReference>
<evidence type="ECO:0000256" key="1">
    <source>
        <dbReference type="ARBA" id="ARBA00000085"/>
    </source>
</evidence>
<dbReference type="SMART" id="SM00388">
    <property type="entry name" value="HisKA"/>
    <property type="match status" value="1"/>
</dbReference>
<evidence type="ECO:0000256" key="4">
    <source>
        <dbReference type="ARBA" id="ARBA00022475"/>
    </source>
</evidence>
<dbReference type="InterPro" id="IPR004358">
    <property type="entry name" value="Sig_transdc_His_kin-like_C"/>
</dbReference>
<dbReference type="EMBL" id="JAAIWN010000018">
    <property type="protein sequence ID" value="NEY81636.1"/>
    <property type="molecule type" value="Genomic_DNA"/>
</dbReference>
<evidence type="ECO:0000313" key="20">
    <source>
        <dbReference type="Proteomes" id="UP000570010"/>
    </source>
</evidence>
<dbReference type="GO" id="GO:0005886">
    <property type="term" value="C:plasma membrane"/>
    <property type="evidence" value="ECO:0007669"/>
    <property type="project" value="UniProtKB-SubCell"/>
</dbReference>
<evidence type="ECO:0000313" key="19">
    <source>
        <dbReference type="Proteomes" id="UP000472971"/>
    </source>
</evidence>
<dbReference type="Gene3D" id="1.10.287.130">
    <property type="match status" value="1"/>
</dbReference>
<dbReference type="InterPro" id="IPR029151">
    <property type="entry name" value="Sensor-like_sf"/>
</dbReference>
<keyword evidence="11" id="KW-0749">Sporulation</keyword>
<evidence type="ECO:0000256" key="10">
    <source>
        <dbReference type="ARBA" id="ARBA00022840"/>
    </source>
</evidence>
<accession>A0A6B3W182</accession>
<keyword evidence="5" id="KW-0597">Phosphoprotein</keyword>
<comment type="caution">
    <text evidence="18">The sequence shown here is derived from an EMBL/GenBank/DDBJ whole genome shotgun (WGS) entry which is preliminary data.</text>
</comment>
<name>A0A6B3W182_9BACI</name>
<evidence type="ECO:0000256" key="12">
    <source>
        <dbReference type="ARBA" id="ARBA00022989"/>
    </source>
</evidence>
<evidence type="ECO:0000256" key="15">
    <source>
        <dbReference type="SAM" id="Phobius"/>
    </source>
</evidence>
<dbReference type="InterPro" id="IPR003661">
    <property type="entry name" value="HisK_dim/P_dom"/>
</dbReference>
<dbReference type="GO" id="GO:0000155">
    <property type="term" value="F:phosphorelay sensor kinase activity"/>
    <property type="evidence" value="ECO:0007669"/>
    <property type="project" value="InterPro"/>
</dbReference>
<feature type="domain" description="Histidine kinase" evidence="16">
    <location>
        <begin position="291"/>
        <end position="496"/>
    </location>
</feature>
<evidence type="ECO:0000256" key="2">
    <source>
        <dbReference type="ARBA" id="ARBA00004651"/>
    </source>
</evidence>
<evidence type="ECO:0000259" key="16">
    <source>
        <dbReference type="PROSITE" id="PS50109"/>
    </source>
</evidence>